<reference evidence="2 3" key="1">
    <citation type="submission" date="2020-07" db="EMBL/GenBank/DDBJ databases">
        <title>Sequencing the genomes of 1000 actinobacteria strains.</title>
        <authorList>
            <person name="Klenk H.-P."/>
        </authorList>
    </citation>
    <scope>NUCLEOTIDE SEQUENCE [LARGE SCALE GENOMIC DNA]</scope>
    <source>
        <strain evidence="2 3">DSM 45927</strain>
    </source>
</reference>
<keyword evidence="3" id="KW-1185">Reference proteome</keyword>
<organism evidence="2 3">
    <name type="scientific">Streptomonospora nanhaiensis</name>
    <dbReference type="NCBI Taxonomy" id="1323731"/>
    <lineage>
        <taxon>Bacteria</taxon>
        <taxon>Bacillati</taxon>
        <taxon>Actinomycetota</taxon>
        <taxon>Actinomycetes</taxon>
        <taxon>Streptosporangiales</taxon>
        <taxon>Nocardiopsidaceae</taxon>
        <taxon>Streptomonospora</taxon>
    </lineage>
</organism>
<comment type="caution">
    <text evidence="2">The sequence shown here is derived from an EMBL/GenBank/DDBJ whole genome shotgun (WGS) entry which is preliminary data.</text>
</comment>
<name>A0A853BM20_9ACTN</name>
<gene>
    <name evidence="2" type="ORF">HNR12_001878</name>
</gene>
<dbReference type="RefSeq" id="WP_179767095.1">
    <property type="nucleotide sequence ID" value="NZ_JACCFO010000001.1"/>
</dbReference>
<protein>
    <submittedName>
        <fullName evidence="2">Uncharacterized protein</fullName>
    </submittedName>
</protein>
<feature type="transmembrane region" description="Helical" evidence="1">
    <location>
        <begin position="76"/>
        <end position="97"/>
    </location>
</feature>
<evidence type="ECO:0000313" key="2">
    <source>
        <dbReference type="EMBL" id="NYI95601.1"/>
    </source>
</evidence>
<proteinExistence type="predicted"/>
<dbReference type="EMBL" id="JACCFO010000001">
    <property type="protein sequence ID" value="NYI95601.1"/>
    <property type="molecule type" value="Genomic_DNA"/>
</dbReference>
<evidence type="ECO:0000256" key="1">
    <source>
        <dbReference type="SAM" id="Phobius"/>
    </source>
</evidence>
<keyword evidence="1" id="KW-1133">Transmembrane helix</keyword>
<feature type="transmembrane region" description="Helical" evidence="1">
    <location>
        <begin position="109"/>
        <end position="130"/>
    </location>
</feature>
<keyword evidence="1" id="KW-0812">Transmembrane</keyword>
<feature type="transmembrane region" description="Helical" evidence="1">
    <location>
        <begin position="42"/>
        <end position="64"/>
    </location>
</feature>
<evidence type="ECO:0000313" key="3">
    <source>
        <dbReference type="Proteomes" id="UP000575985"/>
    </source>
</evidence>
<accession>A0A853BM20</accession>
<sequence length="139" mass="14247">MLDLLRAWTVGLTVWTGWAVASAQAHLSWLPPGALADTSARLNWIACTTLTGYTLVAFAGGLAHPRPHRDRRGRRLAAALAVPGLGAAAEVAAHAFAPGGPDPTDAAAAAVALSMLTLGSAAGLRLAAVLRPPRSRSTR</sequence>
<dbReference type="Proteomes" id="UP000575985">
    <property type="component" value="Unassembled WGS sequence"/>
</dbReference>
<keyword evidence="1" id="KW-0472">Membrane</keyword>
<dbReference type="AlphaFoldDB" id="A0A853BM20"/>